<dbReference type="SUPFAM" id="SSF81383">
    <property type="entry name" value="F-box domain"/>
    <property type="match status" value="1"/>
</dbReference>
<dbReference type="EMBL" id="JAVHNQ010000005">
    <property type="protein sequence ID" value="KAK6346586.1"/>
    <property type="molecule type" value="Genomic_DNA"/>
</dbReference>
<dbReference type="InterPro" id="IPR036047">
    <property type="entry name" value="F-box-like_dom_sf"/>
</dbReference>
<keyword evidence="3" id="KW-1185">Reference proteome</keyword>
<sequence length="494" mass="56402">MSLEALPTELVAQILENVQTSGSRYNCLLVCRRFYDLMQPLIYRELNIPFLRLNRLVTLVRAVRKHTHLSEHTRSLTIGEDPYDPKRTVERLIGRDDISKLFPGLRKVQLYAMTFERGMMYRFLAYCARMPALEELVLQYPDLVPLVQPISGLKKLTWSVTMDEDSPVFRSEEGREETAWIQNRFVASLGMYCPALESLELGCLGREAQWGIADRQDAEFDATARMEVESVRLEKLREFAWRAGEGMAAASTWSIAVAVLLAEHAAQLETLRWELAGSTASATQLLSWLPYTKAVRRLELQFWPGCFIEVADGDGEYVVLPLGSLLAQKIEAWWCPVLQEVCLRYSVISGSCGEQVRVLQALHCAKQLRRLEVTFGVPMSKAGPTATARGSNPGDTELLCWYFDEVKMTEFLESLPPSLESLVVNFDGKHDVLDGFERYEFEQQHDNPLPEWEEEYKARVKEMVNQTKSIPRKVLFDRLPNLREAFIGGYDLVD</sequence>
<dbReference type="Proteomes" id="UP001375240">
    <property type="component" value="Unassembled WGS sequence"/>
</dbReference>
<gene>
    <name evidence="2" type="ORF">TWF696_006708</name>
</gene>
<feature type="domain" description="F-box" evidence="1">
    <location>
        <begin position="1"/>
        <end position="46"/>
    </location>
</feature>
<comment type="caution">
    <text evidence="2">The sequence shown here is derived from an EMBL/GenBank/DDBJ whole genome shotgun (WGS) entry which is preliminary data.</text>
</comment>
<protein>
    <recommendedName>
        <fullName evidence="1">F-box domain-containing protein</fullName>
    </recommendedName>
</protein>
<evidence type="ECO:0000313" key="3">
    <source>
        <dbReference type="Proteomes" id="UP001375240"/>
    </source>
</evidence>
<organism evidence="2 3">
    <name type="scientific">Orbilia brochopaga</name>
    <dbReference type="NCBI Taxonomy" id="3140254"/>
    <lineage>
        <taxon>Eukaryota</taxon>
        <taxon>Fungi</taxon>
        <taxon>Dikarya</taxon>
        <taxon>Ascomycota</taxon>
        <taxon>Pezizomycotina</taxon>
        <taxon>Orbiliomycetes</taxon>
        <taxon>Orbiliales</taxon>
        <taxon>Orbiliaceae</taxon>
        <taxon>Orbilia</taxon>
    </lineage>
</organism>
<reference evidence="2 3" key="1">
    <citation type="submission" date="2019-10" db="EMBL/GenBank/DDBJ databases">
        <authorList>
            <person name="Palmer J.M."/>
        </authorList>
    </citation>
    <scope>NUCLEOTIDE SEQUENCE [LARGE SCALE GENOMIC DNA]</scope>
    <source>
        <strain evidence="2 3">TWF696</strain>
    </source>
</reference>
<name>A0AAV9UPJ0_9PEZI</name>
<proteinExistence type="predicted"/>
<dbReference type="PROSITE" id="PS50181">
    <property type="entry name" value="FBOX"/>
    <property type="match status" value="1"/>
</dbReference>
<dbReference type="AlphaFoldDB" id="A0AAV9UPJ0"/>
<dbReference type="Pfam" id="PF12937">
    <property type="entry name" value="F-box-like"/>
    <property type="match status" value="1"/>
</dbReference>
<evidence type="ECO:0000259" key="1">
    <source>
        <dbReference type="PROSITE" id="PS50181"/>
    </source>
</evidence>
<dbReference type="InterPro" id="IPR001810">
    <property type="entry name" value="F-box_dom"/>
</dbReference>
<evidence type="ECO:0000313" key="2">
    <source>
        <dbReference type="EMBL" id="KAK6346586.1"/>
    </source>
</evidence>
<accession>A0AAV9UPJ0</accession>